<dbReference type="PANTHER" id="PTHR22175">
    <property type="entry name" value="SMALL ACIDIC PROTEIN-RELATED"/>
    <property type="match status" value="1"/>
</dbReference>
<dbReference type="Proteomes" id="UP001143981">
    <property type="component" value="Unassembled WGS sequence"/>
</dbReference>
<feature type="compositionally biased region" description="Basic and acidic residues" evidence="3">
    <location>
        <begin position="51"/>
        <end position="69"/>
    </location>
</feature>
<feature type="region of interest" description="Disordered" evidence="3">
    <location>
        <begin position="1"/>
        <end position="112"/>
    </location>
</feature>
<evidence type="ECO:0000313" key="6">
    <source>
        <dbReference type="Proteomes" id="UP001143981"/>
    </source>
</evidence>
<accession>A0A9W7YGT9</accession>
<dbReference type="AlphaFoldDB" id="A0A9W7YGT9"/>
<evidence type="ECO:0000313" key="5">
    <source>
        <dbReference type="EMBL" id="KAJ1735397.1"/>
    </source>
</evidence>
<proteinExistence type="inferred from homology"/>
<evidence type="ECO:0000256" key="1">
    <source>
        <dbReference type="ARBA" id="ARBA00006502"/>
    </source>
</evidence>
<reference evidence="5" key="1">
    <citation type="submission" date="2022-07" db="EMBL/GenBank/DDBJ databases">
        <title>Phylogenomic reconstructions and comparative analyses of Kickxellomycotina fungi.</title>
        <authorList>
            <person name="Reynolds N.K."/>
            <person name="Stajich J.E."/>
            <person name="Barry K."/>
            <person name="Grigoriev I.V."/>
            <person name="Crous P."/>
            <person name="Smith M.E."/>
        </authorList>
    </citation>
    <scope>NUCLEOTIDE SEQUENCE</scope>
    <source>
        <strain evidence="5">BCRC 34381</strain>
    </source>
</reference>
<comment type="caution">
    <text evidence="5">The sequence shown here is derived from an EMBL/GenBank/DDBJ whole genome shotgun (WGS) entry which is preliminary data.</text>
</comment>
<feature type="compositionally biased region" description="Basic residues" evidence="3">
    <location>
        <begin position="70"/>
        <end position="80"/>
    </location>
</feature>
<comment type="similarity">
    <text evidence="1">Belongs to the SMAP family.</text>
</comment>
<dbReference type="InterPro" id="IPR028124">
    <property type="entry name" value="SMAP_dom"/>
</dbReference>
<dbReference type="EMBL" id="JANBOI010000028">
    <property type="protein sequence ID" value="KAJ1735397.1"/>
    <property type="molecule type" value="Genomic_DNA"/>
</dbReference>
<feature type="domain" description="Small acidic protein-like" evidence="4">
    <location>
        <begin position="118"/>
        <end position="191"/>
    </location>
</feature>
<feature type="compositionally biased region" description="Basic and acidic residues" evidence="3">
    <location>
        <begin position="1"/>
        <end position="17"/>
    </location>
</feature>
<organism evidence="5 6">
    <name type="scientific">Coemansia biformis</name>
    <dbReference type="NCBI Taxonomy" id="1286918"/>
    <lineage>
        <taxon>Eukaryota</taxon>
        <taxon>Fungi</taxon>
        <taxon>Fungi incertae sedis</taxon>
        <taxon>Zoopagomycota</taxon>
        <taxon>Kickxellomycotina</taxon>
        <taxon>Kickxellomycetes</taxon>
        <taxon>Kickxellales</taxon>
        <taxon>Kickxellaceae</taxon>
        <taxon>Coemansia</taxon>
    </lineage>
</organism>
<keyword evidence="6" id="KW-1185">Reference proteome</keyword>
<sequence>MGRPDRSPPGKDTSKESRRSRKRKDTGGEAKLEVVRDPAEFKHTKAKKSKKDKEGSKQSKKDKEGNKQSKKDKKVKKSKARSVSEGTSQPANEASETNKASEASGSSGAVAASGWNNWSAAEFSSDARKAKFLRFMGIGKGGAGTGSAPQQASPFESAISTAGASRIQADLEKQFGAGIQQRQQGRRGGLGF</sequence>
<feature type="compositionally biased region" description="Low complexity" evidence="3">
    <location>
        <begin position="100"/>
        <end position="112"/>
    </location>
</feature>
<evidence type="ECO:0000256" key="3">
    <source>
        <dbReference type="SAM" id="MobiDB-lite"/>
    </source>
</evidence>
<dbReference type="PANTHER" id="PTHR22175:SF0">
    <property type="entry name" value="SMALL ACIDIC PROTEIN"/>
    <property type="match status" value="1"/>
</dbReference>
<name>A0A9W7YGT9_9FUNG</name>
<feature type="compositionally biased region" description="Polar residues" evidence="3">
    <location>
        <begin position="85"/>
        <end position="98"/>
    </location>
</feature>
<dbReference type="Pfam" id="PF15477">
    <property type="entry name" value="SMAP"/>
    <property type="match status" value="1"/>
</dbReference>
<evidence type="ECO:0000259" key="4">
    <source>
        <dbReference type="Pfam" id="PF15477"/>
    </source>
</evidence>
<dbReference type="InterPro" id="IPR026714">
    <property type="entry name" value="SMAP"/>
</dbReference>
<feature type="region of interest" description="Disordered" evidence="3">
    <location>
        <begin position="139"/>
        <end position="163"/>
    </location>
</feature>
<feature type="compositionally biased region" description="Basic and acidic residues" evidence="3">
    <location>
        <begin position="25"/>
        <end position="43"/>
    </location>
</feature>
<protein>
    <recommendedName>
        <fullName evidence="2">Small acidic protein</fullName>
    </recommendedName>
</protein>
<gene>
    <name evidence="5" type="ORF">LPJ61_000561</name>
</gene>
<evidence type="ECO:0000256" key="2">
    <source>
        <dbReference type="ARBA" id="ARBA00016161"/>
    </source>
</evidence>
<feature type="compositionally biased region" description="Polar residues" evidence="3">
    <location>
        <begin position="147"/>
        <end position="163"/>
    </location>
</feature>